<proteinExistence type="inferred from homology"/>
<evidence type="ECO:0000313" key="3">
    <source>
        <dbReference type="EMBL" id="CAF1409719.1"/>
    </source>
</evidence>
<gene>
    <name evidence="3" type="ORF">JXQ802_LOCUS35206</name>
    <name evidence="2" type="ORF">PYM288_LOCUS22744</name>
</gene>
<keyword evidence="4" id="KW-1185">Reference proteome</keyword>
<accession>A0A815LGI0</accession>
<dbReference type="GO" id="GO:0042446">
    <property type="term" value="P:hormone biosynthetic process"/>
    <property type="evidence" value="ECO:0007669"/>
    <property type="project" value="UniProtKB-KW"/>
</dbReference>
<evidence type="ECO:0000313" key="4">
    <source>
        <dbReference type="Proteomes" id="UP000663870"/>
    </source>
</evidence>
<comment type="function">
    <text evidence="1">Responsible for the deiodination of T4 (3,5,3',5'-tetraiodothyronine).</text>
</comment>
<dbReference type="AlphaFoldDB" id="A0A815LGI0"/>
<comment type="caution">
    <text evidence="3">The sequence shown here is derived from an EMBL/GenBank/DDBJ whole genome shotgun (WGS) entry which is preliminary data.</text>
</comment>
<dbReference type="Pfam" id="PF00837">
    <property type="entry name" value="T4_deiodinase"/>
    <property type="match status" value="1"/>
</dbReference>
<sequence length="237" mass="27647">MIAYETNIRLSEPIQELMDSYHKDEAALRLILDLIQQHVVEHFGYHHVNALRTALYRFPDDPAVKSAFYVKHNKVTQGLINQGQCVRDVELYTTEGQPTNLFSQITADQPLRINALFRSHASDGMRFLVVYIAEAHARDQWPMGKIISCVNQPTTLEQRLENARECQKDCKFEVPMLVDNMDNTFHLTYGSWPFRFYVIHNEQLVLKAEPDKDTFSYHIDELDQWIDNFCQSRSPIV</sequence>
<dbReference type="EMBL" id="CAJNOL010001722">
    <property type="protein sequence ID" value="CAF1409719.1"/>
    <property type="molecule type" value="Genomic_DNA"/>
</dbReference>
<protein>
    <recommendedName>
        <fullName evidence="1">Iodothyronine deiodinase</fullName>
    </recommendedName>
</protein>
<dbReference type="EMBL" id="CAJNOH010000996">
    <property type="protein sequence ID" value="CAF1161034.1"/>
    <property type="molecule type" value="Genomic_DNA"/>
</dbReference>
<dbReference type="Gene3D" id="3.40.30.10">
    <property type="entry name" value="Glutaredoxin"/>
    <property type="match status" value="1"/>
</dbReference>
<evidence type="ECO:0000256" key="1">
    <source>
        <dbReference type="RuleBase" id="RU000676"/>
    </source>
</evidence>
<dbReference type="GO" id="GO:0004800">
    <property type="term" value="F:thyroxine 5'-deiodinase activity"/>
    <property type="evidence" value="ECO:0007669"/>
    <property type="project" value="InterPro"/>
</dbReference>
<comment type="similarity">
    <text evidence="1">Belongs to the iodothyronine deiodinase family.</text>
</comment>
<dbReference type="PANTHER" id="PTHR11781">
    <property type="entry name" value="IODOTHYRONINE DEIODINASE"/>
    <property type="match status" value="1"/>
</dbReference>
<reference evidence="3" key="1">
    <citation type="submission" date="2021-02" db="EMBL/GenBank/DDBJ databases">
        <authorList>
            <person name="Nowell W R."/>
        </authorList>
    </citation>
    <scope>NUCLEOTIDE SEQUENCE</scope>
</reference>
<keyword evidence="1" id="KW-0712">Selenocysteine</keyword>
<name>A0A815LGI0_9BILA</name>
<dbReference type="InterPro" id="IPR000643">
    <property type="entry name" value="Iodothyronine_deiodinase"/>
</dbReference>
<dbReference type="PANTHER" id="PTHR11781:SF22">
    <property type="entry name" value="TYPE I IODOTHYRONINE DEIODINASE"/>
    <property type="match status" value="1"/>
</dbReference>
<dbReference type="Proteomes" id="UP000663854">
    <property type="component" value="Unassembled WGS sequence"/>
</dbReference>
<keyword evidence="1" id="KW-0893">Thyroid hormones biosynthesis</keyword>
<organism evidence="3 4">
    <name type="scientific">Rotaria sordida</name>
    <dbReference type="NCBI Taxonomy" id="392033"/>
    <lineage>
        <taxon>Eukaryota</taxon>
        <taxon>Metazoa</taxon>
        <taxon>Spiralia</taxon>
        <taxon>Gnathifera</taxon>
        <taxon>Rotifera</taxon>
        <taxon>Eurotatoria</taxon>
        <taxon>Bdelloidea</taxon>
        <taxon>Philodinida</taxon>
        <taxon>Philodinidae</taxon>
        <taxon>Rotaria</taxon>
    </lineage>
</organism>
<keyword evidence="1" id="KW-0560">Oxidoreductase</keyword>
<dbReference type="Proteomes" id="UP000663870">
    <property type="component" value="Unassembled WGS sequence"/>
</dbReference>
<evidence type="ECO:0000313" key="2">
    <source>
        <dbReference type="EMBL" id="CAF1161034.1"/>
    </source>
</evidence>